<dbReference type="EMBL" id="JXLN01005493">
    <property type="protein sequence ID" value="KPM03613.1"/>
    <property type="molecule type" value="Genomic_DNA"/>
</dbReference>
<keyword evidence="3" id="KW-0509">mRNA transport</keyword>
<dbReference type="PANTHER" id="PTHR13257:SF0">
    <property type="entry name" value="NUCLEAR PORE COMPLEX PROTEIN NUP88"/>
    <property type="match status" value="1"/>
</dbReference>
<proteinExistence type="predicted"/>
<dbReference type="InterPro" id="IPR019321">
    <property type="entry name" value="Nucleoporin_Nup88"/>
</dbReference>
<reference evidence="8 9" key="1">
    <citation type="journal article" date="2015" name="Parasit. Vectors">
        <title>Draft genome of the scabies mite.</title>
        <authorList>
            <person name="Rider S.D.Jr."/>
            <person name="Morgan M.S."/>
            <person name="Arlian L.G."/>
        </authorList>
    </citation>
    <scope>NUCLEOTIDE SEQUENCE [LARGE SCALE GENOMIC DNA]</scope>
    <source>
        <strain evidence="8">Arlian Lab</strain>
    </source>
</reference>
<keyword evidence="6" id="KW-0906">Nuclear pore complex</keyword>
<dbReference type="GO" id="GO:0006406">
    <property type="term" value="P:mRNA export from nucleus"/>
    <property type="evidence" value="ECO:0007669"/>
    <property type="project" value="TreeGrafter"/>
</dbReference>
<dbReference type="Proteomes" id="UP000616769">
    <property type="component" value="Unassembled WGS sequence"/>
</dbReference>
<evidence type="ECO:0000313" key="8">
    <source>
        <dbReference type="EMBL" id="KPM03613.1"/>
    </source>
</evidence>
<evidence type="ECO:0000256" key="5">
    <source>
        <dbReference type="ARBA" id="ARBA00023010"/>
    </source>
</evidence>
<keyword evidence="4" id="KW-0653">Protein transport</keyword>
<dbReference type="GO" id="GO:0000056">
    <property type="term" value="P:ribosomal small subunit export from nucleus"/>
    <property type="evidence" value="ECO:0007669"/>
    <property type="project" value="InterPro"/>
</dbReference>
<dbReference type="VEuPathDB" id="VectorBase:SSCA010555"/>
<evidence type="ECO:0000256" key="1">
    <source>
        <dbReference type="ARBA" id="ARBA00004567"/>
    </source>
</evidence>
<dbReference type="InterPro" id="IPR037700">
    <property type="entry name" value="NUP88/NUP82"/>
</dbReference>
<dbReference type="GO" id="GO:0000055">
    <property type="term" value="P:ribosomal large subunit export from nucleus"/>
    <property type="evidence" value="ECO:0007669"/>
    <property type="project" value="InterPro"/>
</dbReference>
<sequence length="463" mass="53594">MIVSEDEYEPIKVVRLNSINDNENSFVSISSTIYSIGESSVSFDFGPPLSRYEMIVKHNQSLLATSVNEIDLIDVYPIYILQANGDVLLLYLNLKHLNHFDHVYGPLKMAPAAEDNYGSEACEILCLDSVPTLIVIGTRTGLLYHCVAIEEESDDDQYEKIDKFKTMQEKNLNLFIPETILYVIEIIELSFSLTSFQEAKAKTIAENIDINTPLKLVADPKDLKRYFCIHSHGVHVVSLQFQKQLSDKVSNEFHDEKAIVEYLICTNPTVDRNPNDSIYPIGINLNHNRGFTLLSSFELEMLLNAIDIFKKEYIERLNLASKSIEKRKNASRNHFLEQLSKIDSLRNEKNSMLNDYVVLNERYNKIQEKTESLTKRLDKIISVAVNQRPQLSDAEIKLKDEMNKETTRIVWYREQLDQIKQKRRYQQEQYRKSSLQSREIPGLDFDNDSFNQIKNIKKMISSQ</sequence>
<evidence type="ECO:0000256" key="4">
    <source>
        <dbReference type="ARBA" id="ARBA00022927"/>
    </source>
</evidence>
<keyword evidence="5" id="KW-0811">Translocation</keyword>
<dbReference type="GO" id="GO:0017056">
    <property type="term" value="F:structural constituent of nuclear pore"/>
    <property type="evidence" value="ECO:0007669"/>
    <property type="project" value="InterPro"/>
</dbReference>
<dbReference type="PANTHER" id="PTHR13257">
    <property type="entry name" value="NUCLEOPORIN NUP84-RELATED"/>
    <property type="match status" value="1"/>
</dbReference>
<evidence type="ECO:0000256" key="6">
    <source>
        <dbReference type="ARBA" id="ARBA00023132"/>
    </source>
</evidence>
<keyword evidence="7" id="KW-0539">Nucleus</keyword>
<keyword evidence="2" id="KW-0813">Transport</keyword>
<dbReference type="OrthoDB" id="341482at2759"/>
<evidence type="ECO:0000313" key="9">
    <source>
        <dbReference type="Proteomes" id="UP000616769"/>
    </source>
</evidence>
<evidence type="ECO:0000256" key="3">
    <source>
        <dbReference type="ARBA" id="ARBA00022816"/>
    </source>
</evidence>
<accession>A0A131ZY57</accession>
<evidence type="ECO:0000256" key="2">
    <source>
        <dbReference type="ARBA" id="ARBA00022448"/>
    </source>
</evidence>
<evidence type="ECO:0000256" key="7">
    <source>
        <dbReference type="ARBA" id="ARBA00023242"/>
    </source>
</evidence>
<gene>
    <name evidence="8" type="ORF">QR98_0020460</name>
</gene>
<dbReference type="Pfam" id="PF10168">
    <property type="entry name" value="Nup88"/>
    <property type="match status" value="2"/>
</dbReference>
<name>A0A131ZY57_SARSC</name>
<dbReference type="AlphaFoldDB" id="A0A131ZY57"/>
<dbReference type="GO" id="GO:0006606">
    <property type="term" value="P:protein import into nucleus"/>
    <property type="evidence" value="ECO:0007669"/>
    <property type="project" value="TreeGrafter"/>
</dbReference>
<comment type="caution">
    <text evidence="8">The sequence shown here is derived from an EMBL/GenBank/DDBJ whole genome shotgun (WGS) entry which is preliminary data.</text>
</comment>
<protein>
    <submittedName>
        <fullName evidence="8">Nuclear pore complex protein Nup88-like protein</fullName>
    </submittedName>
</protein>
<organism evidence="8 9">
    <name type="scientific">Sarcoptes scabiei</name>
    <name type="common">Itch mite</name>
    <name type="synonym">Acarus scabiei</name>
    <dbReference type="NCBI Taxonomy" id="52283"/>
    <lineage>
        <taxon>Eukaryota</taxon>
        <taxon>Metazoa</taxon>
        <taxon>Ecdysozoa</taxon>
        <taxon>Arthropoda</taxon>
        <taxon>Chelicerata</taxon>
        <taxon>Arachnida</taxon>
        <taxon>Acari</taxon>
        <taxon>Acariformes</taxon>
        <taxon>Sarcoptiformes</taxon>
        <taxon>Astigmata</taxon>
        <taxon>Psoroptidia</taxon>
        <taxon>Sarcoptoidea</taxon>
        <taxon>Sarcoptidae</taxon>
        <taxon>Sarcoptinae</taxon>
        <taxon>Sarcoptes</taxon>
    </lineage>
</organism>
<comment type="subcellular location">
    <subcellularLocation>
        <location evidence="1">Nucleus</location>
        <location evidence="1">Nuclear pore complex</location>
    </subcellularLocation>
</comment>
<dbReference type="GO" id="GO:0005643">
    <property type="term" value="C:nuclear pore"/>
    <property type="evidence" value="ECO:0007669"/>
    <property type="project" value="UniProtKB-SubCell"/>
</dbReference>